<evidence type="ECO:0000313" key="3">
    <source>
        <dbReference type="Proteomes" id="UP001607302"/>
    </source>
</evidence>
<name>A0ABD2BYE3_VESSQ</name>
<reference evidence="2 3" key="1">
    <citation type="journal article" date="2024" name="Ann. Entomol. Soc. Am.">
        <title>Genomic analyses of the southern and eastern yellowjacket wasps (Hymenoptera: Vespidae) reveal evolutionary signatures of social life.</title>
        <authorList>
            <person name="Catto M.A."/>
            <person name="Caine P.B."/>
            <person name="Orr S.E."/>
            <person name="Hunt B.G."/>
            <person name="Goodisman M.A.D."/>
        </authorList>
    </citation>
    <scope>NUCLEOTIDE SEQUENCE [LARGE SCALE GENOMIC DNA]</scope>
    <source>
        <strain evidence="2">233</strain>
        <tissue evidence="2">Head and thorax</tissue>
    </source>
</reference>
<feature type="chain" id="PRO_5044814918" description="Secreted protein" evidence="1">
    <location>
        <begin position="30"/>
        <end position="81"/>
    </location>
</feature>
<organism evidence="2 3">
    <name type="scientific">Vespula squamosa</name>
    <name type="common">Southern yellow jacket</name>
    <name type="synonym">Wasp</name>
    <dbReference type="NCBI Taxonomy" id="30214"/>
    <lineage>
        <taxon>Eukaryota</taxon>
        <taxon>Metazoa</taxon>
        <taxon>Ecdysozoa</taxon>
        <taxon>Arthropoda</taxon>
        <taxon>Hexapoda</taxon>
        <taxon>Insecta</taxon>
        <taxon>Pterygota</taxon>
        <taxon>Neoptera</taxon>
        <taxon>Endopterygota</taxon>
        <taxon>Hymenoptera</taxon>
        <taxon>Apocrita</taxon>
        <taxon>Aculeata</taxon>
        <taxon>Vespoidea</taxon>
        <taxon>Vespidae</taxon>
        <taxon>Vespinae</taxon>
        <taxon>Vespula</taxon>
    </lineage>
</organism>
<gene>
    <name evidence="2" type="ORF">V1478_001691</name>
</gene>
<evidence type="ECO:0008006" key="4">
    <source>
        <dbReference type="Google" id="ProtNLM"/>
    </source>
</evidence>
<keyword evidence="3" id="KW-1185">Reference proteome</keyword>
<keyword evidence="1" id="KW-0732">Signal</keyword>
<dbReference type="AlphaFoldDB" id="A0ABD2BYE3"/>
<sequence length="81" mass="9316">MNVLLFLTREQKSLFLVLLLCSCLRLARDVTTVTTDNFFTRSLLAAKLLIKKSLSLESSIEIFNYQNLQSSCILYNQRSSH</sequence>
<accession>A0ABD2BYE3</accession>
<evidence type="ECO:0000256" key="1">
    <source>
        <dbReference type="SAM" id="SignalP"/>
    </source>
</evidence>
<dbReference type="EMBL" id="JAUDFV010000027">
    <property type="protein sequence ID" value="KAL2737605.1"/>
    <property type="molecule type" value="Genomic_DNA"/>
</dbReference>
<protein>
    <recommendedName>
        <fullName evidence="4">Secreted protein</fullName>
    </recommendedName>
</protein>
<proteinExistence type="predicted"/>
<comment type="caution">
    <text evidence="2">The sequence shown here is derived from an EMBL/GenBank/DDBJ whole genome shotgun (WGS) entry which is preliminary data.</text>
</comment>
<evidence type="ECO:0000313" key="2">
    <source>
        <dbReference type="EMBL" id="KAL2737605.1"/>
    </source>
</evidence>
<feature type="signal peptide" evidence="1">
    <location>
        <begin position="1"/>
        <end position="29"/>
    </location>
</feature>
<dbReference type="Proteomes" id="UP001607302">
    <property type="component" value="Unassembled WGS sequence"/>
</dbReference>